<evidence type="ECO:0000259" key="2">
    <source>
        <dbReference type="Pfam" id="PF01243"/>
    </source>
</evidence>
<keyword evidence="1" id="KW-0560">Oxidoreductase</keyword>
<gene>
    <name evidence="3" type="ORF">GCM10011594_23490</name>
</gene>
<dbReference type="Pfam" id="PF01243">
    <property type="entry name" value="PNPOx_N"/>
    <property type="match status" value="1"/>
</dbReference>
<dbReference type="GO" id="GO:0016627">
    <property type="term" value="F:oxidoreductase activity, acting on the CH-CH group of donors"/>
    <property type="evidence" value="ECO:0007669"/>
    <property type="project" value="TreeGrafter"/>
</dbReference>
<dbReference type="Gene3D" id="2.30.110.10">
    <property type="entry name" value="Electron Transport, Fmn-binding Protein, Chain A"/>
    <property type="match status" value="1"/>
</dbReference>
<dbReference type="NCBIfam" id="TIGR03618">
    <property type="entry name" value="Rv1155_F420"/>
    <property type="match status" value="1"/>
</dbReference>
<accession>A0A917SY73</accession>
<dbReference type="InterPro" id="IPR012349">
    <property type="entry name" value="Split_barrel_FMN-bd"/>
</dbReference>
<dbReference type="InterPro" id="IPR052019">
    <property type="entry name" value="F420H2_bilvrd_red/Heme_oxyg"/>
</dbReference>
<sequence length="130" mass="14553">MTRPPLSDAALELLGRPQPAVMATLKPDGQPVTVATWYLLQGQQILVNLADVRRRLDWLRQDGRVALTVLGDNWYTHVSIQGQVAAIADDPDLTDIDRIASHYTGKPYADRQGRRVSALIDVTDWHAWNL</sequence>
<reference evidence="3" key="1">
    <citation type="journal article" date="2014" name="Int. J. Syst. Evol. Microbiol.">
        <title>Complete genome sequence of Corynebacterium casei LMG S-19264T (=DSM 44701T), isolated from a smear-ripened cheese.</title>
        <authorList>
            <consortium name="US DOE Joint Genome Institute (JGI-PGF)"/>
            <person name="Walter F."/>
            <person name="Albersmeier A."/>
            <person name="Kalinowski J."/>
            <person name="Ruckert C."/>
        </authorList>
    </citation>
    <scope>NUCLEOTIDE SEQUENCE</scope>
    <source>
        <strain evidence="3">CGMCC 4.7308</strain>
    </source>
</reference>
<dbReference type="InterPro" id="IPR019920">
    <property type="entry name" value="F420-binding_dom_put"/>
</dbReference>
<dbReference type="AlphaFoldDB" id="A0A917SY73"/>
<reference evidence="3" key="2">
    <citation type="submission" date="2020-09" db="EMBL/GenBank/DDBJ databases">
        <authorList>
            <person name="Sun Q."/>
            <person name="Zhou Y."/>
        </authorList>
    </citation>
    <scope>NUCLEOTIDE SEQUENCE</scope>
    <source>
        <strain evidence="3">CGMCC 4.7308</strain>
    </source>
</reference>
<dbReference type="SUPFAM" id="SSF50475">
    <property type="entry name" value="FMN-binding split barrel"/>
    <property type="match status" value="1"/>
</dbReference>
<protein>
    <submittedName>
        <fullName evidence="3">PPOX class F420-dependent enzyme</fullName>
    </submittedName>
</protein>
<evidence type="ECO:0000313" key="3">
    <source>
        <dbReference type="EMBL" id="GGM02675.1"/>
    </source>
</evidence>
<dbReference type="RefSeq" id="WP_188941712.1">
    <property type="nucleotide sequence ID" value="NZ_BMNA01000004.1"/>
</dbReference>
<name>A0A917SY73_9ACTN</name>
<dbReference type="InterPro" id="IPR011576">
    <property type="entry name" value="Pyridox_Oxase_N"/>
</dbReference>
<proteinExistence type="predicted"/>
<keyword evidence="4" id="KW-1185">Reference proteome</keyword>
<evidence type="ECO:0000313" key="4">
    <source>
        <dbReference type="Proteomes" id="UP000655208"/>
    </source>
</evidence>
<dbReference type="Proteomes" id="UP000655208">
    <property type="component" value="Unassembled WGS sequence"/>
</dbReference>
<dbReference type="EMBL" id="BMNA01000004">
    <property type="protein sequence ID" value="GGM02675.1"/>
    <property type="molecule type" value="Genomic_DNA"/>
</dbReference>
<dbReference type="PANTHER" id="PTHR35176">
    <property type="entry name" value="HEME OXYGENASE HI_0854-RELATED"/>
    <property type="match status" value="1"/>
</dbReference>
<feature type="domain" description="Pyridoxamine 5'-phosphate oxidase N-terminal" evidence="2">
    <location>
        <begin position="7"/>
        <end position="128"/>
    </location>
</feature>
<comment type="caution">
    <text evidence="3">The sequence shown here is derived from an EMBL/GenBank/DDBJ whole genome shotgun (WGS) entry which is preliminary data.</text>
</comment>
<evidence type="ECO:0000256" key="1">
    <source>
        <dbReference type="ARBA" id="ARBA00023002"/>
    </source>
</evidence>
<dbReference type="GO" id="GO:0005829">
    <property type="term" value="C:cytosol"/>
    <property type="evidence" value="ECO:0007669"/>
    <property type="project" value="TreeGrafter"/>
</dbReference>
<organism evidence="3 4">
    <name type="scientific">Nakamurella endophytica</name>
    <dbReference type="NCBI Taxonomy" id="1748367"/>
    <lineage>
        <taxon>Bacteria</taxon>
        <taxon>Bacillati</taxon>
        <taxon>Actinomycetota</taxon>
        <taxon>Actinomycetes</taxon>
        <taxon>Nakamurellales</taxon>
        <taxon>Nakamurellaceae</taxon>
        <taxon>Nakamurella</taxon>
    </lineage>
</organism>
<dbReference type="GO" id="GO:0070967">
    <property type="term" value="F:coenzyme F420 binding"/>
    <property type="evidence" value="ECO:0007669"/>
    <property type="project" value="TreeGrafter"/>
</dbReference>
<dbReference type="PANTHER" id="PTHR35176:SF6">
    <property type="entry name" value="HEME OXYGENASE HI_0854-RELATED"/>
    <property type="match status" value="1"/>
</dbReference>